<dbReference type="Proteomes" id="UP000028045">
    <property type="component" value="Unassembled WGS sequence"/>
</dbReference>
<evidence type="ECO:0000313" key="8">
    <source>
        <dbReference type="EMBL" id="KEY68917.1"/>
    </source>
</evidence>
<dbReference type="CDD" id="cd11554">
    <property type="entry name" value="SLC6sbd_u2"/>
    <property type="match status" value="1"/>
</dbReference>
<dbReference type="PRINTS" id="PR00176">
    <property type="entry name" value="NANEUSMPORT"/>
</dbReference>
<feature type="compositionally biased region" description="Basic and acidic residues" evidence="6">
    <location>
        <begin position="688"/>
        <end position="701"/>
    </location>
</feature>
<evidence type="ECO:0000256" key="7">
    <source>
        <dbReference type="SAM" id="Phobius"/>
    </source>
</evidence>
<keyword evidence="4 7" id="KW-1133">Transmembrane helix</keyword>
<keyword evidence="2" id="KW-0813">Transport</keyword>
<evidence type="ECO:0000256" key="3">
    <source>
        <dbReference type="ARBA" id="ARBA00022692"/>
    </source>
</evidence>
<evidence type="ECO:0000256" key="2">
    <source>
        <dbReference type="ARBA" id="ARBA00022448"/>
    </source>
</evidence>
<dbReference type="Pfam" id="PF00209">
    <property type="entry name" value="SNF"/>
    <property type="match status" value="1"/>
</dbReference>
<evidence type="ECO:0000256" key="4">
    <source>
        <dbReference type="ARBA" id="ARBA00022989"/>
    </source>
</evidence>
<dbReference type="InterPro" id="IPR000175">
    <property type="entry name" value="Na/ntran_symport"/>
</dbReference>
<dbReference type="AlphaFoldDB" id="A0A084AUD8"/>
<evidence type="ECO:0008006" key="10">
    <source>
        <dbReference type="Google" id="ProtNLM"/>
    </source>
</evidence>
<dbReference type="EMBL" id="KL648556">
    <property type="protein sequence ID" value="KEY68917.1"/>
    <property type="molecule type" value="Genomic_DNA"/>
</dbReference>
<feature type="transmembrane region" description="Helical" evidence="7">
    <location>
        <begin position="130"/>
        <end position="153"/>
    </location>
</feature>
<evidence type="ECO:0000256" key="5">
    <source>
        <dbReference type="ARBA" id="ARBA00023136"/>
    </source>
</evidence>
<accession>A0A084AUD8</accession>
<feature type="transmembrane region" description="Helical" evidence="7">
    <location>
        <begin position="84"/>
        <end position="109"/>
    </location>
</feature>
<feature type="region of interest" description="Disordered" evidence="6">
    <location>
        <begin position="688"/>
        <end position="728"/>
    </location>
</feature>
<feature type="compositionally biased region" description="Polar residues" evidence="6">
    <location>
        <begin position="712"/>
        <end position="728"/>
    </location>
</feature>
<feature type="transmembrane region" description="Helical" evidence="7">
    <location>
        <begin position="54"/>
        <end position="72"/>
    </location>
</feature>
<feature type="transmembrane region" description="Helical" evidence="7">
    <location>
        <begin position="316"/>
        <end position="340"/>
    </location>
</feature>
<evidence type="ECO:0000256" key="1">
    <source>
        <dbReference type="ARBA" id="ARBA00004141"/>
    </source>
</evidence>
<dbReference type="GO" id="GO:0005886">
    <property type="term" value="C:plasma membrane"/>
    <property type="evidence" value="ECO:0007669"/>
    <property type="project" value="TreeGrafter"/>
</dbReference>
<feature type="transmembrane region" description="Helical" evidence="7">
    <location>
        <begin position="477"/>
        <end position="498"/>
    </location>
</feature>
<feature type="transmembrane region" description="Helical" evidence="7">
    <location>
        <begin position="407"/>
        <end position="427"/>
    </location>
</feature>
<dbReference type="PROSITE" id="PS50267">
    <property type="entry name" value="NA_NEUROTRAN_SYMP_3"/>
    <property type="match status" value="1"/>
</dbReference>
<evidence type="ECO:0000256" key="6">
    <source>
        <dbReference type="SAM" id="MobiDB-lite"/>
    </source>
</evidence>
<comment type="subcellular location">
    <subcellularLocation>
        <location evidence="1">Membrane</location>
        <topology evidence="1">Multi-pass membrane protein</topology>
    </subcellularLocation>
</comment>
<feature type="transmembrane region" description="Helical" evidence="7">
    <location>
        <begin position="621"/>
        <end position="646"/>
    </location>
</feature>
<evidence type="ECO:0000313" key="9">
    <source>
        <dbReference type="Proteomes" id="UP000028045"/>
    </source>
</evidence>
<dbReference type="PANTHER" id="PTHR11616:SF240">
    <property type="entry name" value="BLOATED TUBULES, ISOFORM B-RELATED"/>
    <property type="match status" value="1"/>
</dbReference>
<dbReference type="PANTHER" id="PTHR11616">
    <property type="entry name" value="SODIUM/CHLORIDE DEPENDENT TRANSPORTER"/>
    <property type="match status" value="1"/>
</dbReference>
<feature type="transmembrane region" description="Helical" evidence="7">
    <location>
        <begin position="447"/>
        <end position="465"/>
    </location>
</feature>
<dbReference type="InterPro" id="IPR037272">
    <property type="entry name" value="SNS_sf"/>
</dbReference>
<keyword evidence="3 7" id="KW-0812">Transmembrane</keyword>
<organism evidence="8 9">
    <name type="scientific">Stachybotrys chartarum (strain CBS 109288 / IBT 7711)</name>
    <name type="common">Toxic black mold</name>
    <name type="synonym">Stilbospora chartarum</name>
    <dbReference type="NCBI Taxonomy" id="1280523"/>
    <lineage>
        <taxon>Eukaryota</taxon>
        <taxon>Fungi</taxon>
        <taxon>Dikarya</taxon>
        <taxon>Ascomycota</taxon>
        <taxon>Pezizomycotina</taxon>
        <taxon>Sordariomycetes</taxon>
        <taxon>Hypocreomycetidae</taxon>
        <taxon>Hypocreales</taxon>
        <taxon>Stachybotryaceae</taxon>
        <taxon>Stachybotrys</taxon>
    </lineage>
</organism>
<keyword evidence="9" id="KW-1185">Reference proteome</keyword>
<gene>
    <name evidence="8" type="ORF">S7711_03846</name>
</gene>
<dbReference type="SUPFAM" id="SSF161070">
    <property type="entry name" value="SNF-like"/>
    <property type="match status" value="1"/>
</dbReference>
<dbReference type="HOGENOM" id="CLU_016501_0_0_1"/>
<feature type="transmembrane region" description="Helical" evidence="7">
    <location>
        <begin position="283"/>
        <end position="304"/>
    </location>
</feature>
<sequence length="728" mass="80664">MNSIKNFGSRIVNAPRRMAELGPWGTLKAIGHSLAPPPNLAEDGRDQWPSRTSFVLAAMGGCAGMGNLLRYPSVVYNNHGLQWYIPYLMCVFLIAIPVLILEISIGNAYRGGSVVAYNSLNYRLKGTGLAMLYIGFVVGPYFVVNLAWIMVYFRNSFYSPLPWAGRPVEFYNQVTSVTPEPIPGSYTSDGTGISSWVQYTGTAINGETVAWSIFTWFLVWISIFRGCGLTGRVVYFTMGLPIVITIIIIGRSVSLPNAGDGIRLYFATWRGDQLANGTLWQTAMGQVFFSTGVGFGYFTSYASYNQKHSNAVVDSILVVTSNVLFENIAAFAVFGVVGYLGMYPDPNERIGSFTIGFLTLPEAINQMPAANLWAVLFFFTLMVLGYSSAFAMLDAVVTLIMDAQPRWNRIIVVTAAVLVSFLFSLPYCFEFGTYLLTGIDRWTNDVALVFVVWAECVCATVVYRWSDVVEQVGLPAFVTYNVAYFGGQVLGIVVAHTVGAEAGAGAGFGVYIVFTIIALIIAKRPDTRLPHLSLWRLSRLGFVQKFMLRLEDSVYFRKFWYLTFYSGNQLRRDLNLIVGQGKNWEIPTAWSFILRYIAAPALSIVYSFSYPNFYQLRNDPLHVLGFGVGHVGLIIVAAGFIVPKWFDVFIPTGRRGEGKSKLGAGVDADFHEMEENVRLEMARKLGREDEFVRQDAPDRNVLESTPSEEADSTTKSTEANVTSEKTAA</sequence>
<feature type="transmembrane region" description="Helical" evidence="7">
    <location>
        <begin position="372"/>
        <end position="400"/>
    </location>
</feature>
<protein>
    <recommendedName>
        <fullName evidence="10">Amino acid permease/ SLC12A domain-containing protein</fullName>
    </recommendedName>
</protein>
<reference evidence="8 9" key="1">
    <citation type="journal article" date="2014" name="BMC Genomics">
        <title>Comparative genome sequencing reveals chemotype-specific gene clusters in the toxigenic black mold Stachybotrys.</title>
        <authorList>
            <person name="Semeiks J."/>
            <person name="Borek D."/>
            <person name="Otwinowski Z."/>
            <person name="Grishin N.V."/>
        </authorList>
    </citation>
    <scope>NUCLEOTIDE SEQUENCE [LARGE SCALE GENOMIC DNA]</scope>
    <source>
        <strain evidence="9">CBS 109288 / IBT 7711</strain>
    </source>
</reference>
<feature type="transmembrane region" description="Helical" evidence="7">
    <location>
        <begin position="209"/>
        <end position="226"/>
    </location>
</feature>
<feature type="transmembrane region" description="Helical" evidence="7">
    <location>
        <begin position="504"/>
        <end position="522"/>
    </location>
</feature>
<feature type="transmembrane region" description="Helical" evidence="7">
    <location>
        <begin position="592"/>
        <end position="609"/>
    </location>
</feature>
<keyword evidence="5 7" id="KW-0472">Membrane</keyword>
<dbReference type="GO" id="GO:0035725">
    <property type="term" value="P:sodium ion transmembrane transport"/>
    <property type="evidence" value="ECO:0007669"/>
    <property type="project" value="TreeGrafter"/>
</dbReference>
<proteinExistence type="predicted"/>
<feature type="transmembrane region" description="Helical" evidence="7">
    <location>
        <begin position="233"/>
        <end position="253"/>
    </location>
</feature>
<name>A0A084AUD8_STACB</name>
<dbReference type="OrthoDB" id="6581954at2759"/>